<evidence type="ECO:0000313" key="3">
    <source>
        <dbReference type="Proteomes" id="UP000799440"/>
    </source>
</evidence>
<sequence>MALALGLCNSGKKHGVKSGKKIQQHRLQRPQCAAKSRPKGIVAPCYKTSSVDSRHSESDRKKSPTSNSGKLAVNPFRIDSKNSKIKHPQTPTPTTQQPRLLPTNKPKHSLTSRHKHPRLHGADLYVARLGYHTCSRSPHLHSTLSTPTSKSSTTFPTSIRRPTGCLHDELSCSRTPLPSLPHSPPILPLQQANTTRAPPVLASRPCYRCVAYMASVGIKRVFWTMETGAWEGAKVRDLMDAMDELGV</sequence>
<feature type="compositionally biased region" description="Low complexity" evidence="1">
    <location>
        <begin position="140"/>
        <end position="158"/>
    </location>
</feature>
<dbReference type="AlphaFoldDB" id="A0A6A6V5S9"/>
<organism evidence="2 3">
    <name type="scientific">Sporormia fimetaria CBS 119925</name>
    <dbReference type="NCBI Taxonomy" id="1340428"/>
    <lineage>
        <taxon>Eukaryota</taxon>
        <taxon>Fungi</taxon>
        <taxon>Dikarya</taxon>
        <taxon>Ascomycota</taxon>
        <taxon>Pezizomycotina</taxon>
        <taxon>Dothideomycetes</taxon>
        <taxon>Pleosporomycetidae</taxon>
        <taxon>Pleosporales</taxon>
        <taxon>Sporormiaceae</taxon>
        <taxon>Sporormia</taxon>
    </lineage>
</organism>
<feature type="region of interest" description="Disordered" evidence="1">
    <location>
        <begin position="138"/>
        <end position="160"/>
    </location>
</feature>
<keyword evidence="3" id="KW-1185">Reference proteome</keyword>
<dbReference type="OrthoDB" id="9972196at2759"/>
<gene>
    <name evidence="2" type="ORF">M011DRAFT_527865</name>
</gene>
<evidence type="ECO:0008006" key="4">
    <source>
        <dbReference type="Google" id="ProtNLM"/>
    </source>
</evidence>
<protein>
    <recommendedName>
        <fullName evidence="4">CMP/dCMP-type deaminase domain-containing protein</fullName>
    </recommendedName>
</protein>
<name>A0A6A6V5S9_9PLEO</name>
<dbReference type="EMBL" id="MU006584">
    <property type="protein sequence ID" value="KAF2745074.1"/>
    <property type="molecule type" value="Genomic_DNA"/>
</dbReference>
<reference evidence="2" key="1">
    <citation type="journal article" date="2020" name="Stud. Mycol.">
        <title>101 Dothideomycetes genomes: a test case for predicting lifestyles and emergence of pathogens.</title>
        <authorList>
            <person name="Haridas S."/>
            <person name="Albert R."/>
            <person name="Binder M."/>
            <person name="Bloem J."/>
            <person name="Labutti K."/>
            <person name="Salamov A."/>
            <person name="Andreopoulos B."/>
            <person name="Baker S."/>
            <person name="Barry K."/>
            <person name="Bills G."/>
            <person name="Bluhm B."/>
            <person name="Cannon C."/>
            <person name="Castanera R."/>
            <person name="Culley D."/>
            <person name="Daum C."/>
            <person name="Ezra D."/>
            <person name="Gonzalez J."/>
            <person name="Henrissat B."/>
            <person name="Kuo A."/>
            <person name="Liang C."/>
            <person name="Lipzen A."/>
            <person name="Lutzoni F."/>
            <person name="Magnuson J."/>
            <person name="Mondo S."/>
            <person name="Nolan M."/>
            <person name="Ohm R."/>
            <person name="Pangilinan J."/>
            <person name="Park H.-J."/>
            <person name="Ramirez L."/>
            <person name="Alfaro M."/>
            <person name="Sun H."/>
            <person name="Tritt A."/>
            <person name="Yoshinaga Y."/>
            <person name="Zwiers L.-H."/>
            <person name="Turgeon B."/>
            <person name="Goodwin S."/>
            <person name="Spatafora J."/>
            <person name="Crous P."/>
            <person name="Grigoriev I."/>
        </authorList>
    </citation>
    <scope>NUCLEOTIDE SEQUENCE</scope>
    <source>
        <strain evidence="2">CBS 119925</strain>
    </source>
</reference>
<evidence type="ECO:0000256" key="1">
    <source>
        <dbReference type="SAM" id="MobiDB-lite"/>
    </source>
</evidence>
<feature type="compositionally biased region" description="Basic and acidic residues" evidence="1">
    <location>
        <begin position="52"/>
        <end position="62"/>
    </location>
</feature>
<dbReference type="Proteomes" id="UP000799440">
    <property type="component" value="Unassembled WGS sequence"/>
</dbReference>
<feature type="compositionally biased region" description="Basic residues" evidence="1">
    <location>
        <begin position="11"/>
        <end position="28"/>
    </location>
</feature>
<feature type="compositionally biased region" description="Basic residues" evidence="1">
    <location>
        <begin position="105"/>
        <end position="115"/>
    </location>
</feature>
<proteinExistence type="predicted"/>
<accession>A0A6A6V5S9</accession>
<feature type="compositionally biased region" description="Low complexity" evidence="1">
    <location>
        <begin position="88"/>
        <end position="103"/>
    </location>
</feature>
<evidence type="ECO:0000313" key="2">
    <source>
        <dbReference type="EMBL" id="KAF2745074.1"/>
    </source>
</evidence>
<feature type="region of interest" description="Disordered" evidence="1">
    <location>
        <begin position="1"/>
        <end position="115"/>
    </location>
</feature>